<dbReference type="RefSeq" id="WP_071184535.1">
    <property type="nucleotide sequence ID" value="NZ_CP017774.1"/>
</dbReference>
<evidence type="ECO:0000259" key="5">
    <source>
        <dbReference type="Pfam" id="PF18962"/>
    </source>
</evidence>
<keyword evidence="7" id="KW-1185">Reference proteome</keyword>
<evidence type="ECO:0000256" key="1">
    <source>
        <dbReference type="ARBA" id="ARBA00022729"/>
    </source>
</evidence>
<dbReference type="SMART" id="SM00028">
    <property type="entry name" value="TPR"/>
    <property type="match status" value="6"/>
</dbReference>
<keyword evidence="1" id="KW-0732">Signal</keyword>
<organism evidence="6 7">
    <name type="scientific">Flavobacterium commune</name>
    <dbReference type="NCBI Taxonomy" id="1306519"/>
    <lineage>
        <taxon>Bacteria</taxon>
        <taxon>Pseudomonadati</taxon>
        <taxon>Bacteroidota</taxon>
        <taxon>Flavobacteriia</taxon>
        <taxon>Flavobacteriales</taxon>
        <taxon>Flavobacteriaceae</taxon>
        <taxon>Flavobacterium</taxon>
    </lineage>
</organism>
<dbReference type="PANTHER" id="PTHR44858:SF1">
    <property type="entry name" value="UDP-N-ACETYLGLUCOSAMINE--PEPTIDE N-ACETYLGLUCOSAMINYLTRANSFERASE SPINDLY-RELATED"/>
    <property type="match status" value="1"/>
</dbReference>
<proteinExistence type="predicted"/>
<dbReference type="InterPro" id="IPR019734">
    <property type="entry name" value="TPR_rpt"/>
</dbReference>
<dbReference type="InterPro" id="IPR015374">
    <property type="entry name" value="ChAPs"/>
</dbReference>
<keyword evidence="3 4" id="KW-0802">TPR repeat</keyword>
<sequence length="469" mass="54341">MNIKILSFLLFFPILFWSQNNNSNKTVFKYFYRDKIVSVEIWKGSDKKIDSLKTYHNNGKINEVFYYDDNGRRDSNSFQYDSQGEKLVTWNFSHGKLLSRTDHKLPFSNKENEENAKKHLQLLTQLNTRTNYNPTHINDLFQRGNLRARLGNRTLAIDDLKRVESIIKKSEKDTTKVISEAVKTSRTKFKSSLYDLLANQFGALEMELSAYQYYLKAMAAAPKDYRILYNFANYLQQKKSTDLARYYLEKIVTEQPQHGHARWGLAKLYSDIGEYEKAMENINIAFTREAKIISHSSNYGSRDLRTTRGLLYHKLGESEKGIEDLQEALKMDKNNSYAMKNLGIIYLDQKKHSEACELFEKAKALDYTLIFDENDLASLIESACNNIPYVETITTPTPFVFPNPATTVVTIKNYDYKSFDYDFFDFESNAVLHGKSTDGTIDVSRLNAGFYILKISNTDSPQTFKIIKE</sequence>
<dbReference type="Gene3D" id="1.25.40.10">
    <property type="entry name" value="Tetratricopeptide repeat domain"/>
    <property type="match status" value="2"/>
</dbReference>
<dbReference type="KEGG" id="fcm:BIW12_07400"/>
<dbReference type="PANTHER" id="PTHR44858">
    <property type="entry name" value="TETRATRICOPEPTIDE REPEAT PROTEIN 6"/>
    <property type="match status" value="1"/>
</dbReference>
<gene>
    <name evidence="6" type="ORF">BIW12_07400</name>
</gene>
<dbReference type="Pfam" id="PF13432">
    <property type="entry name" value="TPR_16"/>
    <property type="match status" value="1"/>
</dbReference>
<dbReference type="AlphaFoldDB" id="A0A1D9P9S4"/>
<dbReference type="SUPFAM" id="SSF48452">
    <property type="entry name" value="TPR-like"/>
    <property type="match status" value="1"/>
</dbReference>
<feature type="repeat" description="TPR" evidence="4">
    <location>
        <begin position="302"/>
        <end position="335"/>
    </location>
</feature>
<evidence type="ECO:0000256" key="3">
    <source>
        <dbReference type="ARBA" id="ARBA00022803"/>
    </source>
</evidence>
<accession>A0A1D9P9S4</accession>
<dbReference type="Proteomes" id="UP000178198">
    <property type="component" value="Chromosome"/>
</dbReference>
<evidence type="ECO:0000313" key="7">
    <source>
        <dbReference type="Proteomes" id="UP000178198"/>
    </source>
</evidence>
<reference evidence="6 7" key="1">
    <citation type="submission" date="2016-10" db="EMBL/GenBank/DDBJ databases">
        <title>Complete Genome Sequence of Flavobacterium sp. PK15.</title>
        <authorList>
            <person name="Ekwe A."/>
            <person name="Kim S.B."/>
        </authorList>
    </citation>
    <scope>NUCLEOTIDE SEQUENCE [LARGE SCALE GENOMIC DNA]</scope>
    <source>
        <strain evidence="6 7">PK15</strain>
    </source>
</reference>
<dbReference type="STRING" id="1306519.BIW12_07400"/>
<dbReference type="NCBIfam" id="TIGR04183">
    <property type="entry name" value="Por_Secre_tail"/>
    <property type="match status" value="1"/>
</dbReference>
<evidence type="ECO:0000256" key="4">
    <source>
        <dbReference type="PROSITE-ProRule" id="PRU00339"/>
    </source>
</evidence>
<dbReference type="InterPro" id="IPR026444">
    <property type="entry name" value="Secre_tail"/>
</dbReference>
<keyword evidence="2" id="KW-0677">Repeat</keyword>
<name>A0A1D9P9S4_9FLAO</name>
<dbReference type="Pfam" id="PF09295">
    <property type="entry name" value="ChAPs"/>
    <property type="match status" value="1"/>
</dbReference>
<feature type="domain" description="Secretion system C-terminal sorting" evidence="5">
    <location>
        <begin position="400"/>
        <end position="467"/>
    </location>
</feature>
<evidence type="ECO:0000313" key="6">
    <source>
        <dbReference type="EMBL" id="AOZ99282.1"/>
    </source>
</evidence>
<feature type="repeat" description="TPR" evidence="4">
    <location>
        <begin position="336"/>
        <end position="369"/>
    </location>
</feature>
<dbReference type="InterPro" id="IPR050498">
    <property type="entry name" value="Ycf3"/>
</dbReference>
<dbReference type="Pfam" id="PF18962">
    <property type="entry name" value="Por_Secre_tail"/>
    <property type="match status" value="1"/>
</dbReference>
<dbReference type="OrthoDB" id="1298851at2"/>
<evidence type="ECO:0000256" key="2">
    <source>
        <dbReference type="ARBA" id="ARBA00022737"/>
    </source>
</evidence>
<dbReference type="PROSITE" id="PS50005">
    <property type="entry name" value="TPR"/>
    <property type="match status" value="2"/>
</dbReference>
<protein>
    <recommendedName>
        <fullName evidence="5">Secretion system C-terminal sorting domain-containing protein</fullName>
    </recommendedName>
</protein>
<dbReference type="InterPro" id="IPR011990">
    <property type="entry name" value="TPR-like_helical_dom_sf"/>
</dbReference>
<dbReference type="EMBL" id="CP017774">
    <property type="protein sequence ID" value="AOZ99282.1"/>
    <property type="molecule type" value="Genomic_DNA"/>
</dbReference>